<gene>
    <name evidence="2" type="ORF">SAMN05421637_2710</name>
</gene>
<dbReference type="SUPFAM" id="SSF46785">
    <property type="entry name" value="Winged helix' DNA-binding domain"/>
    <property type="match status" value="1"/>
</dbReference>
<dbReference type="Proteomes" id="UP000183315">
    <property type="component" value="Unassembled WGS sequence"/>
</dbReference>
<dbReference type="Pfam" id="PF02082">
    <property type="entry name" value="Rrf2"/>
    <property type="match status" value="1"/>
</dbReference>
<sequence length="157" mass="16558">MKISARADYALRAVAELARAGVPCTTSEIAASQAIPRKFLEGILTALRDEGLVVGQRGIGGGYRLTRDASEISLADVVRAVDGPLIFVRGERPSGLEYDGAASELLTIWVAVRAAIRGVLERVTVADLAAGALPGEIRALVDDQSAWEDAQTNLSVE</sequence>
<dbReference type="InterPro" id="IPR036390">
    <property type="entry name" value="WH_DNA-bd_sf"/>
</dbReference>
<dbReference type="InterPro" id="IPR036388">
    <property type="entry name" value="WH-like_DNA-bd_sf"/>
</dbReference>
<reference evidence="3" key="1">
    <citation type="submission" date="2016-10" db="EMBL/GenBank/DDBJ databases">
        <authorList>
            <person name="Varghese N."/>
        </authorList>
    </citation>
    <scope>NUCLEOTIDE SEQUENCE [LARGE SCALE GENOMIC DNA]</scope>
    <source>
        <strain evidence="3">DSM 24868</strain>
    </source>
</reference>
<accession>A0A1H7AV25</accession>
<dbReference type="EMBL" id="FNZI01000009">
    <property type="protein sequence ID" value="SEJ69439.1"/>
    <property type="molecule type" value="Genomic_DNA"/>
</dbReference>
<evidence type="ECO:0000313" key="2">
    <source>
        <dbReference type="EMBL" id="SEJ69439.1"/>
    </source>
</evidence>
<dbReference type="RefSeq" id="WP_042215566.1">
    <property type="nucleotide sequence ID" value="NZ_BBLU01000012.1"/>
</dbReference>
<dbReference type="PANTHER" id="PTHR33221:SF5">
    <property type="entry name" value="HTH-TYPE TRANSCRIPTIONAL REGULATOR ISCR"/>
    <property type="match status" value="1"/>
</dbReference>
<dbReference type="NCBIfam" id="TIGR00738">
    <property type="entry name" value="rrf2_super"/>
    <property type="match status" value="1"/>
</dbReference>
<dbReference type="eggNOG" id="COG1959">
    <property type="taxonomic scope" value="Bacteria"/>
</dbReference>
<keyword evidence="1" id="KW-0238">DNA-binding</keyword>
<dbReference type="PROSITE" id="PS51197">
    <property type="entry name" value="HTH_RRF2_2"/>
    <property type="match status" value="1"/>
</dbReference>
<dbReference type="GO" id="GO:0005829">
    <property type="term" value="C:cytosol"/>
    <property type="evidence" value="ECO:0007669"/>
    <property type="project" value="TreeGrafter"/>
</dbReference>
<dbReference type="InterPro" id="IPR000944">
    <property type="entry name" value="Tscrpt_reg_Rrf2"/>
</dbReference>
<name>A0A1H7AV25_9MICO</name>
<proteinExistence type="predicted"/>
<dbReference type="AlphaFoldDB" id="A0A1H7AV25"/>
<evidence type="ECO:0000256" key="1">
    <source>
        <dbReference type="ARBA" id="ARBA00023125"/>
    </source>
</evidence>
<dbReference type="OrthoDB" id="9808360at2"/>
<dbReference type="STRING" id="1043493.SAMN05421637_2710"/>
<dbReference type="Gene3D" id="1.10.10.10">
    <property type="entry name" value="Winged helix-like DNA-binding domain superfamily/Winged helix DNA-binding domain"/>
    <property type="match status" value="1"/>
</dbReference>
<organism evidence="2 3">
    <name type="scientific">Demequina mangrovi</name>
    <dbReference type="NCBI Taxonomy" id="1043493"/>
    <lineage>
        <taxon>Bacteria</taxon>
        <taxon>Bacillati</taxon>
        <taxon>Actinomycetota</taxon>
        <taxon>Actinomycetes</taxon>
        <taxon>Micrococcales</taxon>
        <taxon>Demequinaceae</taxon>
        <taxon>Demequina</taxon>
    </lineage>
</organism>
<evidence type="ECO:0000313" key="3">
    <source>
        <dbReference type="Proteomes" id="UP000183315"/>
    </source>
</evidence>
<dbReference type="PANTHER" id="PTHR33221">
    <property type="entry name" value="WINGED HELIX-TURN-HELIX TRANSCRIPTIONAL REGULATOR, RRF2 FAMILY"/>
    <property type="match status" value="1"/>
</dbReference>
<dbReference type="GO" id="GO:0003700">
    <property type="term" value="F:DNA-binding transcription factor activity"/>
    <property type="evidence" value="ECO:0007669"/>
    <property type="project" value="TreeGrafter"/>
</dbReference>
<dbReference type="GO" id="GO:0003677">
    <property type="term" value="F:DNA binding"/>
    <property type="evidence" value="ECO:0007669"/>
    <property type="project" value="UniProtKB-KW"/>
</dbReference>
<keyword evidence="3" id="KW-1185">Reference proteome</keyword>
<protein>
    <submittedName>
        <fullName evidence="2">Transcriptional regulator, BadM/Rrf2 family</fullName>
    </submittedName>
</protein>